<keyword evidence="1" id="KW-0472">Membrane</keyword>
<reference evidence="2 3" key="1">
    <citation type="submission" date="2018-02" db="EMBL/GenBank/DDBJ databases">
        <title>Complete genome of Nitrosopumilus cobalaminigenes HCA1.</title>
        <authorList>
            <person name="Qin W."/>
            <person name="Zheng Y."/>
            <person name="Stahl D.A."/>
        </authorList>
    </citation>
    <scope>NUCLEOTIDE SEQUENCE [LARGE SCALE GENOMIC DNA]</scope>
    <source>
        <strain evidence="2 3">HCA1</strain>
    </source>
</reference>
<keyword evidence="1" id="KW-1133">Transmembrane helix</keyword>
<accession>A0A7D5R256</accession>
<evidence type="ECO:0000313" key="3">
    <source>
        <dbReference type="Proteomes" id="UP000509771"/>
    </source>
</evidence>
<gene>
    <name evidence="2" type="ORF">C5F47_03330</name>
</gene>
<keyword evidence="1" id="KW-0812">Transmembrane</keyword>
<evidence type="ECO:0000313" key="2">
    <source>
        <dbReference type="EMBL" id="QLH02659.1"/>
    </source>
</evidence>
<proteinExistence type="predicted"/>
<dbReference type="Proteomes" id="UP000509771">
    <property type="component" value="Chromosome"/>
</dbReference>
<evidence type="ECO:0000256" key="1">
    <source>
        <dbReference type="SAM" id="Phobius"/>
    </source>
</evidence>
<name>A0A7D5R256_9ARCH</name>
<keyword evidence="3" id="KW-1185">Reference proteome</keyword>
<protein>
    <submittedName>
        <fullName evidence="2">Uncharacterized protein</fullName>
    </submittedName>
</protein>
<dbReference type="EMBL" id="CP026993">
    <property type="protein sequence ID" value="QLH02659.1"/>
    <property type="molecule type" value="Genomic_DNA"/>
</dbReference>
<dbReference type="AlphaFoldDB" id="A0A7D5R256"/>
<sequence length="226" mass="25796">MSDEKSVMDATTWKIKNLENRLHLHKQALEGNKNDIILRSEDYINTLKNWRTTVLTILGTLITVILFGIPIIFGIANRPDESSSLINSMLLGVVPSGIILFVILIYVEHSAFHIVGKIKERYARILSFISSQQDALLETTYDQDNITNDEIDNFDSFLLLAYLIEKKMVYESLQGPYGSNFLSKGVKNKMDAYMDNPDEDELNDAMSDVNFEILPKSLLPWINPYK</sequence>
<feature type="transmembrane region" description="Helical" evidence="1">
    <location>
        <begin position="88"/>
        <end position="107"/>
    </location>
</feature>
<dbReference type="KEGG" id="ncl:C5F47_03330"/>
<organism evidence="2 3">
    <name type="scientific">Nitrosopumilus cobalaminigenes</name>
    <dbReference type="NCBI Taxonomy" id="1470066"/>
    <lineage>
        <taxon>Archaea</taxon>
        <taxon>Nitrososphaerota</taxon>
        <taxon>Nitrososphaeria</taxon>
        <taxon>Nitrosopumilales</taxon>
        <taxon>Nitrosopumilaceae</taxon>
        <taxon>Nitrosopumilus</taxon>
    </lineage>
</organism>
<feature type="transmembrane region" description="Helical" evidence="1">
    <location>
        <begin position="54"/>
        <end position="76"/>
    </location>
</feature>